<reference evidence="1 2" key="1">
    <citation type="submission" date="2018-09" db="EMBL/GenBank/DDBJ databases">
        <authorList>
            <person name="Tagini F."/>
        </authorList>
    </citation>
    <scope>NUCLEOTIDE SEQUENCE [LARGE SCALE GENOMIC DNA]</scope>
    <source>
        <strain evidence="1 2">MK13</strain>
    </source>
</reference>
<dbReference type="Proteomes" id="UP000267289">
    <property type="component" value="Unassembled WGS sequence"/>
</dbReference>
<proteinExistence type="predicted"/>
<protein>
    <submittedName>
        <fullName evidence="1">Uncharacterized protein</fullName>
    </submittedName>
</protein>
<keyword evidence="2" id="KW-1185">Reference proteome</keyword>
<gene>
    <name evidence="1" type="ORF">LAUMK13_00945</name>
</gene>
<dbReference type="EMBL" id="UPHQ01000037">
    <property type="protein sequence ID" value="VBA35934.1"/>
    <property type="molecule type" value="Genomic_DNA"/>
</dbReference>
<evidence type="ECO:0000313" key="2">
    <source>
        <dbReference type="Proteomes" id="UP000267289"/>
    </source>
</evidence>
<dbReference type="AlphaFoldDB" id="A0A498PQQ4"/>
<accession>A0A498PQQ4</accession>
<sequence>MAGRAVHAELAQAVEIVGADRFFEPPHVVFGEAPRPQQRLFAAVGAVGVDEQLDVVADGRPGRRHPAQVGIRVATHLHLG</sequence>
<evidence type="ECO:0000313" key="1">
    <source>
        <dbReference type="EMBL" id="VBA35934.1"/>
    </source>
</evidence>
<name>A0A498PQQ4_9MYCO</name>
<organism evidence="1 2">
    <name type="scientific">Mycobacterium innocens</name>
    <dbReference type="NCBI Taxonomy" id="2341083"/>
    <lineage>
        <taxon>Bacteria</taxon>
        <taxon>Bacillati</taxon>
        <taxon>Actinomycetota</taxon>
        <taxon>Actinomycetes</taxon>
        <taxon>Mycobacteriales</taxon>
        <taxon>Mycobacteriaceae</taxon>
        <taxon>Mycobacterium</taxon>
    </lineage>
</organism>